<dbReference type="Proteomes" id="UP001281731">
    <property type="component" value="Unassembled WGS sequence"/>
</dbReference>
<dbReference type="CDD" id="cd01166">
    <property type="entry name" value="KdgK"/>
    <property type="match status" value="1"/>
</dbReference>
<dbReference type="Pfam" id="PF00294">
    <property type="entry name" value="PfkB"/>
    <property type="match status" value="1"/>
</dbReference>
<dbReference type="PROSITE" id="PS00583">
    <property type="entry name" value="PFKB_KINASES_1"/>
    <property type="match status" value="1"/>
</dbReference>
<protein>
    <submittedName>
        <fullName evidence="5">Carbohydrate kinase family protein</fullName>
    </submittedName>
</protein>
<dbReference type="EMBL" id="JAWNGC010000003">
    <property type="protein sequence ID" value="MDY5154763.1"/>
    <property type="molecule type" value="Genomic_DNA"/>
</dbReference>
<accession>A0AAW9HUP0</accession>
<dbReference type="PANTHER" id="PTHR10584:SF166">
    <property type="entry name" value="RIBOKINASE"/>
    <property type="match status" value="1"/>
</dbReference>
<name>A0AAW9HUP0_9ACTO</name>
<dbReference type="Gene3D" id="3.40.1190.20">
    <property type="match status" value="1"/>
</dbReference>
<dbReference type="PANTHER" id="PTHR10584">
    <property type="entry name" value="SUGAR KINASE"/>
    <property type="match status" value="1"/>
</dbReference>
<keyword evidence="6" id="KW-1185">Reference proteome</keyword>
<evidence type="ECO:0000259" key="3">
    <source>
        <dbReference type="Pfam" id="PF00294"/>
    </source>
</evidence>
<organism evidence="5 7">
    <name type="scientific">Actinotignum urinale</name>
    <dbReference type="NCBI Taxonomy" id="190146"/>
    <lineage>
        <taxon>Bacteria</taxon>
        <taxon>Bacillati</taxon>
        <taxon>Actinomycetota</taxon>
        <taxon>Actinomycetes</taxon>
        <taxon>Actinomycetales</taxon>
        <taxon>Actinomycetaceae</taxon>
        <taxon>Actinotignum</taxon>
    </lineage>
</organism>
<dbReference type="PROSITE" id="PS00584">
    <property type="entry name" value="PFKB_KINASES_2"/>
    <property type="match status" value="1"/>
</dbReference>
<dbReference type="Proteomes" id="UP001275049">
    <property type="component" value="Unassembled WGS sequence"/>
</dbReference>
<reference evidence="5 6" key="1">
    <citation type="submission" date="2023-10" db="EMBL/GenBank/DDBJ databases">
        <title>Whole Genome based description of the genera Actinobaculum and Actinotignum reveals a complex phylogenetic relationship within the species included in the genus Actinotignum.</title>
        <authorList>
            <person name="Jensen C.S."/>
            <person name="Dargis R."/>
            <person name="Kemp M."/>
            <person name="Christensen J.J."/>
        </authorList>
    </citation>
    <scope>NUCLEOTIDE SEQUENCE</scope>
    <source>
        <strain evidence="5">SLA_B511</strain>
        <strain evidence="4 6">SLA_B974</strain>
    </source>
</reference>
<keyword evidence="2 5" id="KW-0418">Kinase</keyword>
<dbReference type="SUPFAM" id="SSF53613">
    <property type="entry name" value="Ribokinase-like"/>
    <property type="match status" value="1"/>
</dbReference>
<evidence type="ECO:0000313" key="6">
    <source>
        <dbReference type="Proteomes" id="UP001275049"/>
    </source>
</evidence>
<evidence type="ECO:0000256" key="1">
    <source>
        <dbReference type="ARBA" id="ARBA00022679"/>
    </source>
</evidence>
<dbReference type="AlphaFoldDB" id="A0AAW9HUP0"/>
<feature type="domain" description="Carbohydrate kinase PfkB" evidence="3">
    <location>
        <begin position="1"/>
        <end position="309"/>
    </location>
</feature>
<sequence>MNKVLVVGDANVDIVVHFPQYLNNDRTKVKYSEPRFCLGGTAANTASGLQRLGVSTSFAGTIGQDSYGKFVQESLHNQGIDITNLNVDAGVETVGVFAFVDEYGERYLWAWPRKNQAFKELTWNASLQQSVRKSRWVHASGMCMSFPGSAQQTMLTIFKEASANNIPISFDLNCRCDDRQIDSDFMTYLHEALALSTFILGSGPEELEHIGPGDWRENAQSFANQGHTVIARDGANGAYIYSPSTIETKTNCVHIPAFNVEVIDTIGAGDAFDAGFISGMLQGKDLYDAVVYANGVSGYTVSHIGAYSTPTKQQLTNFLTNTIQRSQYETVS</sequence>
<dbReference type="InterPro" id="IPR029056">
    <property type="entry name" value="Ribokinase-like"/>
</dbReference>
<dbReference type="GO" id="GO:0016301">
    <property type="term" value="F:kinase activity"/>
    <property type="evidence" value="ECO:0007669"/>
    <property type="project" value="UniProtKB-KW"/>
</dbReference>
<dbReference type="InterPro" id="IPR002173">
    <property type="entry name" value="Carboh/pur_kinase_PfkB_CS"/>
</dbReference>
<evidence type="ECO:0000313" key="7">
    <source>
        <dbReference type="Proteomes" id="UP001281731"/>
    </source>
</evidence>
<dbReference type="EMBL" id="JAWNGA010000002">
    <property type="protein sequence ID" value="MDY5132481.1"/>
    <property type="molecule type" value="Genomic_DNA"/>
</dbReference>
<keyword evidence="1" id="KW-0808">Transferase</keyword>
<dbReference type="InterPro" id="IPR011611">
    <property type="entry name" value="PfkB_dom"/>
</dbReference>
<evidence type="ECO:0000313" key="5">
    <source>
        <dbReference type="EMBL" id="MDY5154763.1"/>
    </source>
</evidence>
<gene>
    <name evidence="5" type="ORF">R6G80_03365</name>
    <name evidence="4" type="ORF">R6G86_01805</name>
</gene>
<dbReference type="RefSeq" id="WP_308806663.1">
    <property type="nucleotide sequence ID" value="NZ_CAMYCL010000007.1"/>
</dbReference>
<evidence type="ECO:0000313" key="4">
    <source>
        <dbReference type="EMBL" id="MDY5132481.1"/>
    </source>
</evidence>
<evidence type="ECO:0000256" key="2">
    <source>
        <dbReference type="ARBA" id="ARBA00022777"/>
    </source>
</evidence>
<comment type="caution">
    <text evidence="5">The sequence shown here is derived from an EMBL/GenBank/DDBJ whole genome shotgun (WGS) entry which is preliminary data.</text>
</comment>
<proteinExistence type="predicted"/>